<evidence type="ECO:0000313" key="2">
    <source>
        <dbReference type="Proteomes" id="UP001235030"/>
    </source>
</evidence>
<gene>
    <name evidence="1" type="ORF">TEMA_41650</name>
</gene>
<dbReference type="EMBL" id="CP101639">
    <property type="protein sequence ID" value="WMT83644.1"/>
    <property type="molecule type" value="Genomic_DNA"/>
</dbReference>
<keyword evidence="1" id="KW-0614">Plasmid</keyword>
<organism evidence="1 2">
    <name type="scientific">Terrisporobacter mayombei</name>
    <dbReference type="NCBI Taxonomy" id="1541"/>
    <lineage>
        <taxon>Bacteria</taxon>
        <taxon>Bacillati</taxon>
        <taxon>Bacillota</taxon>
        <taxon>Clostridia</taxon>
        <taxon>Peptostreptococcales</taxon>
        <taxon>Peptostreptococcaceae</taxon>
        <taxon>Terrisporobacter</taxon>
    </lineage>
</organism>
<dbReference type="Proteomes" id="UP001235030">
    <property type="component" value="Plasmid pTM2"/>
</dbReference>
<sequence>MSEIIKYQDITTIEEYKEYNRLMYKEWYKKNKERKKEYQRNYYRKVKQGK</sequence>
<name>A0ABY9Q8I1_9FIRM</name>
<geneLocation type="plasmid" evidence="1 2">
    <name>pTM2</name>
</geneLocation>
<evidence type="ECO:0000313" key="1">
    <source>
        <dbReference type="EMBL" id="WMT83644.1"/>
    </source>
</evidence>
<keyword evidence="2" id="KW-1185">Reference proteome</keyword>
<dbReference type="RefSeq" id="WP_228106735.1">
    <property type="nucleotide sequence ID" value="NZ_CP101639.1"/>
</dbReference>
<proteinExistence type="predicted"/>
<reference evidence="1 2" key="1">
    <citation type="submission" date="2022-07" db="EMBL/GenBank/DDBJ databases">
        <title>Genome sequence of Terrisporobacter mayombei DSM6539.</title>
        <authorList>
            <person name="Boeer T."/>
            <person name="Bengelsdorf F.R."/>
            <person name="Daniel R."/>
            <person name="Poehlein A."/>
        </authorList>
    </citation>
    <scope>NUCLEOTIDE SEQUENCE [LARGE SCALE GENOMIC DNA]</scope>
    <source>
        <strain evidence="1 2">DSM 6539</strain>
        <plasmid evidence="1 2">pTM2</plasmid>
    </source>
</reference>
<protein>
    <submittedName>
        <fullName evidence="1">Uncharacterized protein</fullName>
    </submittedName>
</protein>
<accession>A0ABY9Q8I1</accession>